<name>A0A1D9FZK6_MOOP1</name>
<organism evidence="1 2">
    <name type="scientific">Moorena producens (strain JHB)</name>
    <dbReference type="NCBI Taxonomy" id="1454205"/>
    <lineage>
        <taxon>Bacteria</taxon>
        <taxon>Bacillati</taxon>
        <taxon>Cyanobacteriota</taxon>
        <taxon>Cyanophyceae</taxon>
        <taxon>Coleofasciculales</taxon>
        <taxon>Coleofasciculaceae</taxon>
        <taxon>Moorena</taxon>
    </lineage>
</organism>
<dbReference type="AlphaFoldDB" id="A0A1D9FZK6"/>
<gene>
    <name evidence="1" type="ORF">BJP36_13695</name>
</gene>
<dbReference type="EMBL" id="CP017708">
    <property type="protein sequence ID" value="AOY80809.1"/>
    <property type="molecule type" value="Genomic_DNA"/>
</dbReference>
<sequence>MILKTSPDRGNYHKNFDMSGSWNSLWFLHEDTRQRFLKEKKVDKHEAVRLVKKAFPEVPYKQFKHVPVEGTKSPYDGNLVYWSKRNSKLYDNATAKAKTHAKPYMWMVRIEVIAW</sequence>
<proteinExistence type="predicted"/>
<dbReference type="Proteomes" id="UP000176944">
    <property type="component" value="Chromosome"/>
</dbReference>
<evidence type="ECO:0000313" key="1">
    <source>
        <dbReference type="EMBL" id="AOY80809.1"/>
    </source>
</evidence>
<evidence type="ECO:0000313" key="2">
    <source>
        <dbReference type="Proteomes" id="UP000176944"/>
    </source>
</evidence>
<protein>
    <submittedName>
        <fullName evidence="1">Uncharacterized protein</fullName>
    </submittedName>
</protein>
<reference evidence="2" key="1">
    <citation type="submission" date="2016-10" db="EMBL/GenBank/DDBJ databases">
        <title>Comparative genomics uncovers the prolific and rare metabolic potential of the cyanobacterial genus Moorea.</title>
        <authorList>
            <person name="Leao T."/>
            <person name="Castelao G."/>
            <person name="Korobeynikov A."/>
            <person name="Monroe E.A."/>
            <person name="Podell S."/>
            <person name="Glukhov E."/>
            <person name="Allen E."/>
            <person name="Gerwick W.H."/>
            <person name="Gerwick L."/>
        </authorList>
    </citation>
    <scope>NUCLEOTIDE SEQUENCE [LARGE SCALE GENOMIC DNA]</scope>
    <source>
        <strain evidence="2">JHB</strain>
    </source>
</reference>
<accession>A0A1D9FZK6</accession>